<evidence type="ECO:0000313" key="2">
    <source>
        <dbReference type="EMBL" id="KAJ1209272.1"/>
    </source>
</evidence>
<accession>A0AAV7W5V0</accession>
<name>A0AAV7W5V0_PLEWA</name>
<proteinExistence type="predicted"/>
<dbReference type="EMBL" id="JANPWB010000002">
    <property type="protein sequence ID" value="KAJ1209272.1"/>
    <property type="molecule type" value="Genomic_DNA"/>
</dbReference>
<protein>
    <submittedName>
        <fullName evidence="2">Uncharacterized protein</fullName>
    </submittedName>
</protein>
<dbReference type="Proteomes" id="UP001066276">
    <property type="component" value="Chromosome 1_2"/>
</dbReference>
<feature type="region of interest" description="Disordered" evidence="1">
    <location>
        <begin position="100"/>
        <end position="159"/>
    </location>
</feature>
<evidence type="ECO:0000256" key="1">
    <source>
        <dbReference type="SAM" id="MobiDB-lite"/>
    </source>
</evidence>
<organism evidence="2 3">
    <name type="scientific">Pleurodeles waltl</name>
    <name type="common">Iberian ribbed newt</name>
    <dbReference type="NCBI Taxonomy" id="8319"/>
    <lineage>
        <taxon>Eukaryota</taxon>
        <taxon>Metazoa</taxon>
        <taxon>Chordata</taxon>
        <taxon>Craniata</taxon>
        <taxon>Vertebrata</taxon>
        <taxon>Euteleostomi</taxon>
        <taxon>Amphibia</taxon>
        <taxon>Batrachia</taxon>
        <taxon>Caudata</taxon>
        <taxon>Salamandroidea</taxon>
        <taxon>Salamandridae</taxon>
        <taxon>Pleurodelinae</taxon>
        <taxon>Pleurodeles</taxon>
    </lineage>
</organism>
<comment type="caution">
    <text evidence="2">The sequence shown here is derived from an EMBL/GenBank/DDBJ whole genome shotgun (WGS) entry which is preliminary data.</text>
</comment>
<gene>
    <name evidence="2" type="ORF">NDU88_004650</name>
</gene>
<sequence>MYSPHYYDRPIRYIFRGVPTTSKAWQKQISEVKGLTCGDSGNNHNAMEPELHIFPMLVYLLLHYEHQCRRRRSRRRHGSPLALRPTGALTVGGFGFLGPVAGASAPPPDDANAHKDRVTKQKGVPFLQEDEAGDGRVAAVDPVDSEDEEAEDEDEDNRSAIIRQYFQ</sequence>
<feature type="compositionally biased region" description="Acidic residues" evidence="1">
    <location>
        <begin position="143"/>
        <end position="156"/>
    </location>
</feature>
<dbReference type="AlphaFoldDB" id="A0AAV7W5V0"/>
<keyword evidence="3" id="KW-1185">Reference proteome</keyword>
<evidence type="ECO:0000313" key="3">
    <source>
        <dbReference type="Proteomes" id="UP001066276"/>
    </source>
</evidence>
<reference evidence="2" key="1">
    <citation type="journal article" date="2022" name="bioRxiv">
        <title>Sequencing and chromosome-scale assembly of the giantPleurodeles waltlgenome.</title>
        <authorList>
            <person name="Brown T."/>
            <person name="Elewa A."/>
            <person name="Iarovenko S."/>
            <person name="Subramanian E."/>
            <person name="Araus A.J."/>
            <person name="Petzold A."/>
            <person name="Susuki M."/>
            <person name="Suzuki K.-i.T."/>
            <person name="Hayashi T."/>
            <person name="Toyoda A."/>
            <person name="Oliveira C."/>
            <person name="Osipova E."/>
            <person name="Leigh N.D."/>
            <person name="Simon A."/>
            <person name="Yun M.H."/>
        </authorList>
    </citation>
    <scope>NUCLEOTIDE SEQUENCE</scope>
    <source>
        <strain evidence="2">20211129_DDA</strain>
        <tissue evidence="2">Liver</tissue>
    </source>
</reference>